<feature type="transmembrane region" description="Helical" evidence="7">
    <location>
        <begin position="115"/>
        <end position="134"/>
    </location>
</feature>
<dbReference type="GO" id="GO:0005886">
    <property type="term" value="C:plasma membrane"/>
    <property type="evidence" value="ECO:0007669"/>
    <property type="project" value="UniProtKB-SubCell"/>
</dbReference>
<dbReference type="Gene3D" id="6.10.340.10">
    <property type="match status" value="1"/>
</dbReference>
<protein>
    <submittedName>
        <fullName evidence="11">Methyl-accepting chemotaxis protein</fullName>
    </submittedName>
</protein>
<dbReference type="GO" id="GO:0007165">
    <property type="term" value="P:signal transduction"/>
    <property type="evidence" value="ECO:0007669"/>
    <property type="project" value="UniProtKB-KW"/>
</dbReference>
<gene>
    <name evidence="11" type="ORF">AWH56_004230</name>
    <name evidence="10" type="ORF">AWH56_23375</name>
</gene>
<dbReference type="SMART" id="SM00283">
    <property type="entry name" value="MA"/>
    <property type="match status" value="1"/>
</dbReference>
<evidence type="ECO:0000256" key="5">
    <source>
        <dbReference type="ARBA" id="ARBA00029447"/>
    </source>
</evidence>
<dbReference type="RefSeq" id="WP_071319328.1">
    <property type="nucleotide sequence ID" value="NZ_CP063356.2"/>
</dbReference>
<dbReference type="SMART" id="SM00304">
    <property type="entry name" value="HAMP"/>
    <property type="match status" value="1"/>
</dbReference>
<dbReference type="Gene3D" id="1.10.287.950">
    <property type="entry name" value="Methyl-accepting chemotaxis protein"/>
    <property type="match status" value="1"/>
</dbReference>
<keyword evidence="4 6" id="KW-0807">Transducer</keyword>
<reference evidence="11 12" key="2">
    <citation type="journal article" date="2017" name="Genome Announc.">
        <title>Draft Genome Sequences of Four Alkaliphilic Bacteria Belonging to the Anaerobacillus Genus.</title>
        <authorList>
            <person name="Bassil N.M."/>
            <person name="Lloyd J.R."/>
        </authorList>
    </citation>
    <scope>NUCLEOTIDE SEQUENCE [LARGE SCALE GENOMIC DNA]</scope>
    <source>
        <strain evidence="11 12">NB2006</strain>
    </source>
</reference>
<dbReference type="InterPro" id="IPR024478">
    <property type="entry name" value="HlyB_4HB_MCP"/>
</dbReference>
<evidence type="ECO:0000313" key="11">
    <source>
        <dbReference type="EMBL" id="QOY36868.1"/>
    </source>
</evidence>
<keyword evidence="7" id="KW-1133">Transmembrane helix</keyword>
<dbReference type="PROSITE" id="PS50885">
    <property type="entry name" value="HAMP"/>
    <property type="match status" value="1"/>
</dbReference>
<reference evidence="11 12" key="3">
    <citation type="journal article" date="2019" name="Int. J. Syst. Evol. Microbiol.">
        <title>Anaerobacillus isosaccharinicus sp. nov., an alkaliphilic bacterium which degrades isosaccharinic acid.</title>
        <authorList>
            <person name="Bassil N.M."/>
            <person name="Lloyd J.R."/>
        </authorList>
    </citation>
    <scope>NUCLEOTIDE SEQUENCE [LARGE SCALE GENOMIC DNA]</scope>
    <source>
        <strain evidence="11 12">NB2006</strain>
    </source>
</reference>
<accession>A0A1S2KW54</accession>
<name>A0A1S2KW54_9BACI</name>
<proteinExistence type="inferred from homology"/>
<sequence>MISNAKLSTKIFILVLVGAFFISVVGGIGYHYLNKMNEELHIIYTEGVLPIKQLYGLVEEVEGDLHAHSTMTPTHEYGKAHEIPENLNEEIIESLLRADIIHQENISHVAQAKKIMLLVIVLGIVSSLIIGRKLSMFIINPLLKIVDVTNQIAKGNLNVNFAKVSTKDEVGQLSDSVSKMVNSLKLLLSQSTNSSKHVLQSSDHLSTNINQVVRFSKEIAMSIQEVATETDVLIKGNEKSLEDMKYMANGIKEVENYSKTMKEVSENAINEALNGDRLIKKAKKQMLLISEVVNTSSEEVQGLSMKTEEIGKITEAIVQLSSQTNLLALNASIEAARAGEAGKGFSVVASEVRKLAEQTDIYAKHITKIASQIQASSLQSRKAMEQVTTEVIRGSAIIDKGSEGFNAIYKKTQDVSNQINSVSKHLELMYQTSTKLFSSLTFVDSITRDSCSKFQEVASSTEDQMGSLNEVLKFADSLKEMAIELDKEINQFNLL</sequence>
<dbReference type="Pfam" id="PF12729">
    <property type="entry name" value="4HB_MCP_1"/>
    <property type="match status" value="1"/>
</dbReference>
<dbReference type="Proteomes" id="UP000180175">
    <property type="component" value="Chromosome"/>
</dbReference>
<evidence type="ECO:0000313" key="10">
    <source>
        <dbReference type="EMBL" id="OIJ04360.1"/>
    </source>
</evidence>
<dbReference type="EMBL" id="CP063356">
    <property type="protein sequence ID" value="QOY36868.1"/>
    <property type="molecule type" value="Genomic_DNA"/>
</dbReference>
<keyword evidence="3 7" id="KW-0472">Membrane</keyword>
<reference evidence="11" key="4">
    <citation type="submission" date="2020-10" db="EMBL/GenBank/DDBJ databases">
        <authorList>
            <person name="Bassil N.M."/>
            <person name="Lloyd J.R."/>
        </authorList>
    </citation>
    <scope>NUCLEOTIDE SEQUENCE</scope>
    <source>
        <strain evidence="11">NB2006</strain>
    </source>
</reference>
<dbReference type="KEGG" id="aia:AWH56_004230"/>
<dbReference type="PROSITE" id="PS50111">
    <property type="entry name" value="CHEMOTAXIS_TRANSDUC_2"/>
    <property type="match status" value="1"/>
</dbReference>
<keyword evidence="2" id="KW-1003">Cell membrane</keyword>
<dbReference type="SUPFAM" id="SSF58104">
    <property type="entry name" value="Methyl-accepting chemotaxis protein (MCP) signaling domain"/>
    <property type="match status" value="1"/>
</dbReference>
<evidence type="ECO:0000256" key="3">
    <source>
        <dbReference type="ARBA" id="ARBA00023136"/>
    </source>
</evidence>
<organism evidence="10 12">
    <name type="scientific">Anaerobacillus isosaccharinicus</name>
    <dbReference type="NCBI Taxonomy" id="1532552"/>
    <lineage>
        <taxon>Bacteria</taxon>
        <taxon>Bacillati</taxon>
        <taxon>Bacillota</taxon>
        <taxon>Bacilli</taxon>
        <taxon>Bacillales</taxon>
        <taxon>Bacillaceae</taxon>
        <taxon>Anaerobacillus</taxon>
    </lineage>
</organism>
<dbReference type="Pfam" id="PF00672">
    <property type="entry name" value="HAMP"/>
    <property type="match status" value="1"/>
</dbReference>
<feature type="transmembrane region" description="Helical" evidence="7">
    <location>
        <begin position="12"/>
        <end position="33"/>
    </location>
</feature>
<dbReference type="AlphaFoldDB" id="A0A1S2KW54"/>
<dbReference type="CDD" id="cd06225">
    <property type="entry name" value="HAMP"/>
    <property type="match status" value="1"/>
</dbReference>
<dbReference type="PANTHER" id="PTHR32089">
    <property type="entry name" value="METHYL-ACCEPTING CHEMOTAXIS PROTEIN MCPB"/>
    <property type="match status" value="1"/>
</dbReference>
<dbReference type="InterPro" id="IPR004089">
    <property type="entry name" value="MCPsignal_dom"/>
</dbReference>
<dbReference type="InterPro" id="IPR003660">
    <property type="entry name" value="HAMP_dom"/>
</dbReference>
<evidence type="ECO:0000256" key="6">
    <source>
        <dbReference type="PROSITE-ProRule" id="PRU00284"/>
    </source>
</evidence>
<comment type="similarity">
    <text evidence="5">Belongs to the methyl-accepting chemotaxis (MCP) protein family.</text>
</comment>
<evidence type="ECO:0000256" key="1">
    <source>
        <dbReference type="ARBA" id="ARBA00004236"/>
    </source>
</evidence>
<evidence type="ECO:0000256" key="2">
    <source>
        <dbReference type="ARBA" id="ARBA00022475"/>
    </source>
</evidence>
<evidence type="ECO:0000259" key="8">
    <source>
        <dbReference type="PROSITE" id="PS50111"/>
    </source>
</evidence>
<feature type="domain" description="Methyl-accepting transducer" evidence="8">
    <location>
        <begin position="208"/>
        <end position="465"/>
    </location>
</feature>
<comment type="subcellular location">
    <subcellularLocation>
        <location evidence="1">Cell membrane</location>
    </subcellularLocation>
</comment>
<dbReference type="EMBL" id="LQXD01000201">
    <property type="protein sequence ID" value="OIJ04360.1"/>
    <property type="molecule type" value="Genomic_DNA"/>
</dbReference>
<feature type="domain" description="HAMP" evidence="9">
    <location>
        <begin position="136"/>
        <end position="189"/>
    </location>
</feature>
<evidence type="ECO:0000313" key="12">
    <source>
        <dbReference type="Proteomes" id="UP000180175"/>
    </source>
</evidence>
<dbReference type="OrthoDB" id="9804712at2"/>
<evidence type="ECO:0000256" key="7">
    <source>
        <dbReference type="SAM" id="Phobius"/>
    </source>
</evidence>
<keyword evidence="7" id="KW-0812">Transmembrane</keyword>
<dbReference type="Pfam" id="PF00015">
    <property type="entry name" value="MCPsignal"/>
    <property type="match status" value="1"/>
</dbReference>
<dbReference type="PANTHER" id="PTHR32089:SF112">
    <property type="entry name" value="LYSOZYME-LIKE PROTEIN-RELATED"/>
    <property type="match status" value="1"/>
</dbReference>
<evidence type="ECO:0000259" key="9">
    <source>
        <dbReference type="PROSITE" id="PS50885"/>
    </source>
</evidence>
<evidence type="ECO:0000256" key="4">
    <source>
        <dbReference type="ARBA" id="ARBA00023224"/>
    </source>
</evidence>
<keyword evidence="12" id="KW-1185">Reference proteome</keyword>
<reference evidence="10 12" key="1">
    <citation type="submission" date="2016-10" db="EMBL/GenBank/DDBJ databases">
        <title>Draft genome sequences of four alkaliphilic bacteria belonging to the Anaerobacillus genus.</title>
        <authorList>
            <person name="Bassil N.M."/>
            <person name="Lloyd J.R."/>
        </authorList>
    </citation>
    <scope>NUCLEOTIDE SEQUENCE [LARGE SCALE GENOMIC DNA]</scope>
    <source>
        <strain evidence="10 12">NB2006</strain>
    </source>
</reference>